<sequence length="169" mass="18428">MTGITLTAEQIRNAPAPVRQWIEQEVIATLGLAPRTPEAAPPPQAAHLVACSVEDMAGVLEHIRGVLPAVNVLFELGRPGISFGRPAVMTFRLMDILHHTRLQDVGLVMTCLEMINQALTEVKKDPSARFCGFDNEGHCLIAPQTQVSIATLWQTMMERQQAARTVPAA</sequence>
<keyword evidence="2" id="KW-1185">Reference proteome</keyword>
<evidence type="ECO:0000313" key="2">
    <source>
        <dbReference type="Proteomes" id="UP001194539"/>
    </source>
</evidence>
<dbReference type="Proteomes" id="UP001194539">
    <property type="component" value="Unassembled WGS sequence"/>
</dbReference>
<gene>
    <name evidence="1" type="ORF">H1B27_22670</name>
</gene>
<evidence type="ECO:0000313" key="1">
    <source>
        <dbReference type="EMBL" id="MBH5389072.1"/>
    </source>
</evidence>
<organism evidence="1 2">
    <name type="scientific">Bradyrhizobium diversitatis</name>
    <dbReference type="NCBI Taxonomy" id="2755406"/>
    <lineage>
        <taxon>Bacteria</taxon>
        <taxon>Pseudomonadati</taxon>
        <taxon>Pseudomonadota</taxon>
        <taxon>Alphaproteobacteria</taxon>
        <taxon>Hyphomicrobiales</taxon>
        <taxon>Nitrobacteraceae</taxon>
        <taxon>Bradyrhizobium</taxon>
    </lineage>
</organism>
<protein>
    <recommendedName>
        <fullName evidence="3">AraC family transcriptional regulator</fullName>
    </recommendedName>
</protein>
<dbReference type="EMBL" id="JACEGD010000020">
    <property type="protein sequence ID" value="MBH5389072.1"/>
    <property type="molecule type" value="Genomic_DNA"/>
</dbReference>
<proteinExistence type="predicted"/>
<comment type="caution">
    <text evidence="1">The sequence shown here is derived from an EMBL/GenBank/DDBJ whole genome shotgun (WGS) entry which is preliminary data.</text>
</comment>
<name>A0ABS0P7P0_9BRAD</name>
<evidence type="ECO:0008006" key="3">
    <source>
        <dbReference type="Google" id="ProtNLM"/>
    </source>
</evidence>
<reference evidence="1 2" key="1">
    <citation type="submission" date="2020-07" db="EMBL/GenBank/DDBJ databases">
        <title>Bradyrhizobium diversity isolated from nodules of indigenous legumes of Western Australia.</title>
        <authorList>
            <person name="Klepa M.S."/>
        </authorList>
    </citation>
    <scope>NUCLEOTIDE SEQUENCE [LARGE SCALE GENOMIC DNA]</scope>
    <source>
        <strain evidence="1 2">CNPSo 4019</strain>
    </source>
</reference>
<dbReference type="RefSeq" id="WP_197967584.1">
    <property type="nucleotide sequence ID" value="NZ_JACEGD010000020.1"/>
</dbReference>
<accession>A0ABS0P7P0</accession>